<dbReference type="AlphaFoldDB" id="A0A1A8GEC8"/>
<feature type="non-terminal residue" evidence="1">
    <location>
        <position position="38"/>
    </location>
</feature>
<dbReference type="EMBL" id="HAEC01000652">
    <property type="protein sequence ID" value="SBQ68729.1"/>
    <property type="molecule type" value="Transcribed_RNA"/>
</dbReference>
<reference evidence="1" key="1">
    <citation type="submission" date="2016-05" db="EMBL/GenBank/DDBJ databases">
        <authorList>
            <person name="Lavstsen T."/>
            <person name="Jespersen J.S."/>
        </authorList>
    </citation>
    <scope>NUCLEOTIDE SEQUENCE</scope>
    <source>
        <tissue evidence="1">Brain</tissue>
    </source>
</reference>
<feature type="non-terminal residue" evidence="1">
    <location>
        <position position="1"/>
    </location>
</feature>
<name>A0A1A8GEC8_9TELE</name>
<gene>
    <name evidence="1" type="primary">Nfu_g_1_024376</name>
</gene>
<accession>A0A1A8GEC8</accession>
<organism evidence="1">
    <name type="scientific">Nothobranchius korthausae</name>
    <dbReference type="NCBI Taxonomy" id="1143690"/>
    <lineage>
        <taxon>Eukaryota</taxon>
        <taxon>Metazoa</taxon>
        <taxon>Chordata</taxon>
        <taxon>Craniata</taxon>
        <taxon>Vertebrata</taxon>
        <taxon>Euteleostomi</taxon>
        <taxon>Actinopterygii</taxon>
        <taxon>Neopterygii</taxon>
        <taxon>Teleostei</taxon>
        <taxon>Neoteleostei</taxon>
        <taxon>Acanthomorphata</taxon>
        <taxon>Ovalentaria</taxon>
        <taxon>Atherinomorphae</taxon>
        <taxon>Cyprinodontiformes</taxon>
        <taxon>Nothobranchiidae</taxon>
        <taxon>Nothobranchius</taxon>
    </lineage>
</organism>
<proteinExistence type="predicted"/>
<protein>
    <submittedName>
        <fullName evidence="1">Uncharacterized protein</fullName>
    </submittedName>
</protein>
<sequence length="38" mass="4020">GVKKSPSVSAEDLQKSPACANIPVGESAIPQQQWQNLL</sequence>
<reference evidence="1" key="2">
    <citation type="submission" date="2016-06" db="EMBL/GenBank/DDBJ databases">
        <title>The genome of a short-lived fish provides insights into sex chromosome evolution and the genetic control of aging.</title>
        <authorList>
            <person name="Reichwald K."/>
            <person name="Felder M."/>
            <person name="Petzold A."/>
            <person name="Koch P."/>
            <person name="Groth M."/>
            <person name="Platzer M."/>
        </authorList>
    </citation>
    <scope>NUCLEOTIDE SEQUENCE</scope>
    <source>
        <tissue evidence="1">Brain</tissue>
    </source>
</reference>
<evidence type="ECO:0000313" key="1">
    <source>
        <dbReference type="EMBL" id="SBQ68729.1"/>
    </source>
</evidence>